<dbReference type="EMBL" id="OFSN01000019">
    <property type="protein sequence ID" value="SOY71771.1"/>
    <property type="molecule type" value="Genomic_DNA"/>
</dbReference>
<gene>
    <name evidence="1" type="ORF">CBM2586_B130491</name>
</gene>
<proteinExistence type="predicted"/>
<dbReference type="Proteomes" id="UP000257016">
    <property type="component" value="Unassembled WGS sequence"/>
</dbReference>
<evidence type="ECO:0000313" key="1">
    <source>
        <dbReference type="EMBL" id="SOY71771.1"/>
    </source>
</evidence>
<sequence length="163" mass="17879">MSTFQIRMPSSPEPSGRLSFHRHWNLATGERDEFAQLCLPSATIPIVEAVDVSCGAHYVAETYGKRNRKFGVFLIETSGATAPLAGAPSYAQKIHTQPSLQLAGEHDPFGALPAKVRSSAPSRRFKCNVAWPGTGARYLMRKRGFAPRTLPRACNCTQQRIPP</sequence>
<comment type="caution">
    <text evidence="1">The sequence shown here is derived from an EMBL/GenBank/DDBJ whole genome shotgun (WGS) entry which is preliminary data.</text>
</comment>
<dbReference type="AlphaFoldDB" id="A0A375CIQ7"/>
<organism evidence="1">
    <name type="scientific">Cupriavidus taiwanensis</name>
    <dbReference type="NCBI Taxonomy" id="164546"/>
    <lineage>
        <taxon>Bacteria</taxon>
        <taxon>Pseudomonadati</taxon>
        <taxon>Pseudomonadota</taxon>
        <taxon>Betaproteobacteria</taxon>
        <taxon>Burkholderiales</taxon>
        <taxon>Burkholderiaceae</taxon>
        <taxon>Cupriavidus</taxon>
    </lineage>
</organism>
<name>A0A375CIQ7_9BURK</name>
<protein>
    <submittedName>
        <fullName evidence="1">Uncharacterized protein</fullName>
    </submittedName>
</protein>
<reference evidence="1" key="1">
    <citation type="submission" date="2018-01" db="EMBL/GenBank/DDBJ databases">
        <authorList>
            <person name="Clerissi C."/>
        </authorList>
    </citation>
    <scope>NUCLEOTIDE SEQUENCE</scope>
    <source>
        <strain evidence="1">Cupriavidus taiwanensis LMG 19430</strain>
    </source>
</reference>
<accession>A0A375CIQ7</accession>